<dbReference type="AlphaFoldDB" id="A0A1H6DLR6"/>
<evidence type="ECO:0000256" key="1">
    <source>
        <dbReference type="SAM" id="Phobius"/>
    </source>
</evidence>
<feature type="transmembrane region" description="Helical" evidence="1">
    <location>
        <begin position="31"/>
        <end position="51"/>
    </location>
</feature>
<evidence type="ECO:0000313" key="3">
    <source>
        <dbReference type="Proteomes" id="UP000236754"/>
    </source>
</evidence>
<name>A0A1H6DLR6_9ACTN</name>
<dbReference type="OrthoDB" id="4329426at2"/>
<sequence>MGIVSDYVFVMPGVIAAGWIVSWWGPRWIRWSLLSAAGVVSVFCAVIGLGMKSPPVTPQDPGCSPLFACTDWRPVEWIATGLLGFGCSVVLVLVTALVDVVRFYARAAA</sequence>
<accession>A0A1H6DLR6</accession>
<keyword evidence="1" id="KW-1133">Transmembrane helix</keyword>
<keyword evidence="1" id="KW-0812">Transmembrane</keyword>
<protein>
    <submittedName>
        <fullName evidence="2">Uncharacterized protein</fullName>
    </submittedName>
</protein>
<evidence type="ECO:0000313" key="2">
    <source>
        <dbReference type="EMBL" id="SEG86129.1"/>
    </source>
</evidence>
<proteinExistence type="predicted"/>
<feature type="transmembrane region" description="Helical" evidence="1">
    <location>
        <begin position="82"/>
        <end position="105"/>
    </location>
</feature>
<organism evidence="2 3">
    <name type="scientific">Actinacidiphila yanglinensis</name>
    <dbReference type="NCBI Taxonomy" id="310779"/>
    <lineage>
        <taxon>Bacteria</taxon>
        <taxon>Bacillati</taxon>
        <taxon>Actinomycetota</taxon>
        <taxon>Actinomycetes</taxon>
        <taxon>Kitasatosporales</taxon>
        <taxon>Streptomycetaceae</taxon>
        <taxon>Actinacidiphila</taxon>
    </lineage>
</organism>
<keyword evidence="3" id="KW-1185">Reference proteome</keyword>
<gene>
    <name evidence="2" type="ORF">SAMN05216223_1174</name>
</gene>
<reference evidence="2 3" key="1">
    <citation type="submission" date="2016-10" db="EMBL/GenBank/DDBJ databases">
        <authorList>
            <person name="de Groot N.N."/>
        </authorList>
    </citation>
    <scope>NUCLEOTIDE SEQUENCE [LARGE SCALE GENOMIC DNA]</scope>
    <source>
        <strain evidence="2 3">CGMCC 4.2023</strain>
    </source>
</reference>
<keyword evidence="1" id="KW-0472">Membrane</keyword>
<dbReference type="Proteomes" id="UP000236754">
    <property type="component" value="Unassembled WGS sequence"/>
</dbReference>
<feature type="transmembrane region" description="Helical" evidence="1">
    <location>
        <begin position="6"/>
        <end position="24"/>
    </location>
</feature>
<dbReference type="RefSeq" id="WP_103889138.1">
    <property type="nucleotide sequence ID" value="NZ_FNVU01000017.1"/>
</dbReference>
<dbReference type="EMBL" id="FNVU01000017">
    <property type="protein sequence ID" value="SEG86129.1"/>
    <property type="molecule type" value="Genomic_DNA"/>
</dbReference>